<sequence>MNLIIPSSHYLSLSITYNTPKSVPSHNSSTLSRSIQHIHTLNHIIHFTSTPFPPC</sequence>
<dbReference type="AlphaFoldDB" id="A0A251VGB3"/>
<reference evidence="2" key="2">
    <citation type="submission" date="2017-02" db="EMBL/GenBank/DDBJ databases">
        <title>Sunflower complete genome.</title>
        <authorList>
            <person name="Langlade N."/>
            <person name="Munos S."/>
        </authorList>
    </citation>
    <scope>NUCLEOTIDE SEQUENCE [LARGE SCALE GENOMIC DNA]</scope>
    <source>
        <tissue evidence="2">Leaves</tissue>
    </source>
</reference>
<dbReference type="Proteomes" id="UP000215914">
    <property type="component" value="Chromosome 2"/>
</dbReference>
<protein>
    <submittedName>
        <fullName evidence="2">Uncharacterized protein</fullName>
    </submittedName>
</protein>
<dbReference type="InParanoid" id="A0A251VGB3"/>
<reference evidence="1 3" key="1">
    <citation type="journal article" date="2017" name="Nature">
        <title>The sunflower genome provides insights into oil metabolism, flowering and Asterid evolution.</title>
        <authorList>
            <person name="Badouin H."/>
            <person name="Gouzy J."/>
            <person name="Grassa C.J."/>
            <person name="Murat F."/>
            <person name="Staton S.E."/>
            <person name="Cottret L."/>
            <person name="Lelandais-Briere C."/>
            <person name="Owens G.L."/>
            <person name="Carrere S."/>
            <person name="Mayjonade B."/>
            <person name="Legrand L."/>
            <person name="Gill N."/>
            <person name="Kane N.C."/>
            <person name="Bowers J.E."/>
            <person name="Hubner S."/>
            <person name="Bellec A."/>
            <person name="Berard A."/>
            <person name="Berges H."/>
            <person name="Blanchet N."/>
            <person name="Boniface M.C."/>
            <person name="Brunel D."/>
            <person name="Catrice O."/>
            <person name="Chaidir N."/>
            <person name="Claudel C."/>
            <person name="Donnadieu C."/>
            <person name="Faraut T."/>
            <person name="Fievet G."/>
            <person name="Helmstetter N."/>
            <person name="King M."/>
            <person name="Knapp S.J."/>
            <person name="Lai Z."/>
            <person name="Le Paslier M.C."/>
            <person name="Lippi Y."/>
            <person name="Lorenzon L."/>
            <person name="Mandel J.R."/>
            <person name="Marage G."/>
            <person name="Marchand G."/>
            <person name="Marquand E."/>
            <person name="Bret-Mestries E."/>
            <person name="Morien E."/>
            <person name="Nambeesan S."/>
            <person name="Nguyen T."/>
            <person name="Pegot-Espagnet P."/>
            <person name="Pouilly N."/>
            <person name="Raftis F."/>
            <person name="Sallet E."/>
            <person name="Schiex T."/>
            <person name="Thomas J."/>
            <person name="Vandecasteele C."/>
            <person name="Vares D."/>
            <person name="Vear F."/>
            <person name="Vautrin S."/>
            <person name="Crespi M."/>
            <person name="Mangin B."/>
            <person name="Burke J.M."/>
            <person name="Salse J."/>
            <person name="Munos S."/>
            <person name="Vincourt P."/>
            <person name="Rieseberg L.H."/>
            <person name="Langlade N.B."/>
        </authorList>
    </citation>
    <scope>NUCLEOTIDE SEQUENCE [LARGE SCALE GENOMIC DNA]</scope>
    <source>
        <strain evidence="3">cv. SF193</strain>
        <tissue evidence="1">Leaves</tissue>
    </source>
</reference>
<accession>A0A251VGB3</accession>
<evidence type="ECO:0000313" key="1">
    <source>
        <dbReference type="EMBL" id="KAF5818419.1"/>
    </source>
</evidence>
<evidence type="ECO:0000313" key="2">
    <source>
        <dbReference type="EMBL" id="OTG33982.1"/>
    </source>
</evidence>
<gene>
    <name evidence="2" type="ORF">HannXRQ_Chr02g0040651</name>
    <name evidence="1" type="ORF">HanXRQr2_Chr02g0065021</name>
</gene>
<organism evidence="2 3">
    <name type="scientific">Helianthus annuus</name>
    <name type="common">Common sunflower</name>
    <dbReference type="NCBI Taxonomy" id="4232"/>
    <lineage>
        <taxon>Eukaryota</taxon>
        <taxon>Viridiplantae</taxon>
        <taxon>Streptophyta</taxon>
        <taxon>Embryophyta</taxon>
        <taxon>Tracheophyta</taxon>
        <taxon>Spermatophyta</taxon>
        <taxon>Magnoliopsida</taxon>
        <taxon>eudicotyledons</taxon>
        <taxon>Gunneridae</taxon>
        <taxon>Pentapetalae</taxon>
        <taxon>asterids</taxon>
        <taxon>campanulids</taxon>
        <taxon>Asterales</taxon>
        <taxon>Asteraceae</taxon>
        <taxon>Asteroideae</taxon>
        <taxon>Heliantheae alliance</taxon>
        <taxon>Heliantheae</taxon>
        <taxon>Helianthus</taxon>
    </lineage>
</organism>
<keyword evidence="3" id="KW-1185">Reference proteome</keyword>
<reference evidence="1" key="3">
    <citation type="submission" date="2020-06" db="EMBL/GenBank/DDBJ databases">
        <title>Helianthus annuus Genome sequencing and assembly Release 2.</title>
        <authorList>
            <person name="Gouzy J."/>
            <person name="Langlade N."/>
            <person name="Munos S."/>
        </authorList>
    </citation>
    <scope>NUCLEOTIDE SEQUENCE</scope>
    <source>
        <tissue evidence="1">Leaves</tissue>
    </source>
</reference>
<name>A0A251VGB3_HELAN</name>
<proteinExistence type="predicted"/>
<dbReference type="EMBL" id="MNCJ02000317">
    <property type="protein sequence ID" value="KAF5818419.1"/>
    <property type="molecule type" value="Genomic_DNA"/>
</dbReference>
<evidence type="ECO:0000313" key="3">
    <source>
        <dbReference type="Proteomes" id="UP000215914"/>
    </source>
</evidence>
<dbReference type="Gramene" id="mRNA:HanXRQr2_Chr02g0065021">
    <property type="protein sequence ID" value="CDS:HanXRQr2_Chr02g0065021.1"/>
    <property type="gene ID" value="HanXRQr2_Chr02g0065021"/>
</dbReference>
<dbReference type="EMBL" id="CM007891">
    <property type="protein sequence ID" value="OTG33982.1"/>
    <property type="molecule type" value="Genomic_DNA"/>
</dbReference>